<evidence type="ECO:0000256" key="7">
    <source>
        <dbReference type="SAM" id="SignalP"/>
    </source>
</evidence>
<dbReference type="RefSeq" id="WP_184002619.1">
    <property type="nucleotide sequence ID" value="NZ_BAABIF010000013.1"/>
</dbReference>
<evidence type="ECO:0000313" key="10">
    <source>
        <dbReference type="Proteomes" id="UP000554342"/>
    </source>
</evidence>
<dbReference type="SUPFAM" id="SSF53187">
    <property type="entry name" value="Zn-dependent exopeptidases"/>
    <property type="match status" value="1"/>
</dbReference>
<dbReference type="Pfam" id="PF04389">
    <property type="entry name" value="Peptidase_M28"/>
    <property type="match status" value="1"/>
</dbReference>
<evidence type="ECO:0000256" key="5">
    <source>
        <dbReference type="ARBA" id="ARBA00022801"/>
    </source>
</evidence>
<dbReference type="Proteomes" id="UP000554342">
    <property type="component" value="Unassembled WGS sequence"/>
</dbReference>
<evidence type="ECO:0000256" key="2">
    <source>
        <dbReference type="ARBA" id="ARBA00022670"/>
    </source>
</evidence>
<dbReference type="SUPFAM" id="SSF52025">
    <property type="entry name" value="PA domain"/>
    <property type="match status" value="1"/>
</dbReference>
<evidence type="ECO:0000313" key="9">
    <source>
        <dbReference type="EMBL" id="MBB5718664.1"/>
    </source>
</evidence>
<dbReference type="InterPro" id="IPR045175">
    <property type="entry name" value="M28_fam"/>
</dbReference>
<dbReference type="GO" id="GO:0004180">
    <property type="term" value="F:carboxypeptidase activity"/>
    <property type="evidence" value="ECO:0007669"/>
    <property type="project" value="UniProtKB-KW"/>
</dbReference>
<sequence length="550" mass="59886">MRAIIPSLAVAGLALAAPAIAQTPKASPARMSAIVKTIASPPFQGRSPGTEGENRTVDYLIKQMKALGLQPAGPDGQWTQKVPMIRTQINPDGKLSITGTQAIALKQGDNINLTTVRPDKLVTIKNAPMVFVGYGVDAPEANWDDFKNVDVAGKVVVFLVNDPDFKAVKGEDAYGRFGGRRMTYYGRWTYKFEEAARRGAAAALIIHDTDAAGYGWQTVSASNGENYDILHGPDARTIPLQGWIRGDLAKRMFAAAGLDLAKLRVEARSASFHPVELKGLRFNADLPVTVHHIESRNVIGKIAGKTHPDEAIMIGAHWDAYGIGKPDAQGRTMRPGANDDGLGIAGVLELARMFKASPEPDRTLLFAAWTGEERGLLGSEYYAEHPYIPLAKTVADLNMDILQTAGPAKNVVLVGKGNSTLDKDLEEAAATQGRTVVPETFTERGLFFRADHFSVARRGVPSLLIMALGGPPDLRQGGLKAGQAWLDDYMKCYHQTCDSWSKDWDLRGAAQDVDLLYDVGEKLADSRQWPKWRPDFAFAKIRAKTADQRQ</sequence>
<dbReference type="GO" id="GO:0004177">
    <property type="term" value="F:aminopeptidase activity"/>
    <property type="evidence" value="ECO:0007669"/>
    <property type="project" value="UniProtKB-KW"/>
</dbReference>
<gene>
    <name evidence="9" type="ORF">FHR23_001587</name>
</gene>
<feature type="domain" description="Peptidase M28" evidence="8">
    <location>
        <begin position="297"/>
        <end position="513"/>
    </location>
</feature>
<accession>A0A840YYS0</accession>
<dbReference type="PANTHER" id="PTHR12147:SF56">
    <property type="entry name" value="AMINOPEPTIDASE YDR415C-RELATED"/>
    <property type="match status" value="1"/>
</dbReference>
<keyword evidence="1" id="KW-0031">Aminopeptidase</keyword>
<dbReference type="GO" id="GO:0006508">
    <property type="term" value="P:proteolysis"/>
    <property type="evidence" value="ECO:0007669"/>
    <property type="project" value="UniProtKB-KW"/>
</dbReference>
<dbReference type="AlphaFoldDB" id="A0A840YYS0"/>
<keyword evidence="4 7" id="KW-0732">Signal</keyword>
<proteinExistence type="predicted"/>
<organism evidence="9 10">
    <name type="scientific">Stakelama sediminis</name>
    <dbReference type="NCBI Taxonomy" id="463200"/>
    <lineage>
        <taxon>Bacteria</taxon>
        <taxon>Pseudomonadati</taxon>
        <taxon>Pseudomonadota</taxon>
        <taxon>Alphaproteobacteria</taxon>
        <taxon>Sphingomonadales</taxon>
        <taxon>Sphingomonadaceae</taxon>
        <taxon>Stakelama</taxon>
    </lineage>
</organism>
<dbReference type="Gene3D" id="3.50.30.30">
    <property type="match status" value="1"/>
</dbReference>
<dbReference type="GO" id="GO:0008235">
    <property type="term" value="F:metalloexopeptidase activity"/>
    <property type="evidence" value="ECO:0007669"/>
    <property type="project" value="InterPro"/>
</dbReference>
<keyword evidence="9" id="KW-0121">Carboxypeptidase</keyword>
<dbReference type="InterPro" id="IPR007484">
    <property type="entry name" value="Peptidase_M28"/>
</dbReference>
<feature type="chain" id="PRO_5032992305" evidence="7">
    <location>
        <begin position="22"/>
        <end position="550"/>
    </location>
</feature>
<evidence type="ECO:0000256" key="4">
    <source>
        <dbReference type="ARBA" id="ARBA00022729"/>
    </source>
</evidence>
<dbReference type="Gene3D" id="3.40.630.10">
    <property type="entry name" value="Zn peptidases"/>
    <property type="match status" value="1"/>
</dbReference>
<evidence type="ECO:0000256" key="6">
    <source>
        <dbReference type="ARBA" id="ARBA00022833"/>
    </source>
</evidence>
<dbReference type="CDD" id="cd05660">
    <property type="entry name" value="M28_like_PA"/>
    <property type="match status" value="1"/>
</dbReference>
<reference evidence="9 10" key="1">
    <citation type="submission" date="2020-08" db="EMBL/GenBank/DDBJ databases">
        <title>Genomic Encyclopedia of Type Strains, Phase IV (KMG-IV): sequencing the most valuable type-strain genomes for metagenomic binning, comparative biology and taxonomic classification.</title>
        <authorList>
            <person name="Goeker M."/>
        </authorList>
    </citation>
    <scope>NUCLEOTIDE SEQUENCE [LARGE SCALE GENOMIC DNA]</scope>
    <source>
        <strain evidence="9 10">DSM 27203</strain>
    </source>
</reference>
<keyword evidence="3" id="KW-0479">Metal-binding</keyword>
<keyword evidence="6" id="KW-0862">Zinc</keyword>
<dbReference type="PANTHER" id="PTHR12147">
    <property type="entry name" value="METALLOPEPTIDASE M28 FAMILY MEMBER"/>
    <property type="match status" value="1"/>
</dbReference>
<feature type="signal peptide" evidence="7">
    <location>
        <begin position="1"/>
        <end position="21"/>
    </location>
</feature>
<dbReference type="InterPro" id="IPR046450">
    <property type="entry name" value="PA_dom_sf"/>
</dbReference>
<evidence type="ECO:0000256" key="1">
    <source>
        <dbReference type="ARBA" id="ARBA00022438"/>
    </source>
</evidence>
<keyword evidence="2" id="KW-0645">Protease</keyword>
<comment type="caution">
    <text evidence="9">The sequence shown here is derived from an EMBL/GenBank/DDBJ whole genome shotgun (WGS) entry which is preliminary data.</text>
</comment>
<keyword evidence="5" id="KW-0378">Hydrolase</keyword>
<name>A0A840YYS0_9SPHN</name>
<keyword evidence="10" id="KW-1185">Reference proteome</keyword>
<dbReference type="EMBL" id="JACIJI010000002">
    <property type="protein sequence ID" value="MBB5718664.1"/>
    <property type="molecule type" value="Genomic_DNA"/>
</dbReference>
<evidence type="ECO:0000256" key="3">
    <source>
        <dbReference type="ARBA" id="ARBA00022723"/>
    </source>
</evidence>
<dbReference type="GO" id="GO:0046872">
    <property type="term" value="F:metal ion binding"/>
    <property type="evidence" value="ECO:0007669"/>
    <property type="project" value="UniProtKB-KW"/>
</dbReference>
<evidence type="ECO:0000259" key="8">
    <source>
        <dbReference type="Pfam" id="PF04389"/>
    </source>
</evidence>
<protein>
    <submittedName>
        <fullName evidence="9">Zn-dependent M28 family amino/carboxypeptidase</fullName>
    </submittedName>
</protein>